<dbReference type="InterPro" id="IPR043502">
    <property type="entry name" value="DNA/RNA_pol_sf"/>
</dbReference>
<dbReference type="InterPro" id="IPR038721">
    <property type="entry name" value="IS701-like_DDE_dom"/>
</dbReference>
<dbReference type="PANTHER" id="PTHR11076:SF34">
    <property type="entry name" value="PROTEIN UMUC"/>
    <property type="match status" value="1"/>
</dbReference>
<feature type="region of interest" description="Disordered" evidence="2">
    <location>
        <begin position="798"/>
        <end position="817"/>
    </location>
</feature>
<protein>
    <submittedName>
        <fullName evidence="4">DNA polymerase IV</fullName>
        <ecNumber evidence="4">2.7.7.7</ecNumber>
    </submittedName>
</protein>
<dbReference type="Gene3D" id="1.10.150.20">
    <property type="entry name" value="5' to 3' exonuclease, C-terminal subdomain"/>
    <property type="match status" value="1"/>
</dbReference>
<evidence type="ECO:0000256" key="2">
    <source>
        <dbReference type="SAM" id="MobiDB-lite"/>
    </source>
</evidence>
<comment type="similarity">
    <text evidence="1">Belongs to the DNA polymerase type-Y family.</text>
</comment>
<dbReference type="GO" id="GO:0006281">
    <property type="term" value="P:DNA repair"/>
    <property type="evidence" value="ECO:0007669"/>
    <property type="project" value="InterPro"/>
</dbReference>
<keyword evidence="5" id="KW-1185">Reference proteome</keyword>
<reference evidence="4 5" key="1">
    <citation type="submission" date="2019-02" db="EMBL/GenBank/DDBJ databases">
        <title>Deep-cultivation of Planctomycetes and their phenomic and genomic characterization uncovers novel biology.</title>
        <authorList>
            <person name="Wiegand S."/>
            <person name="Jogler M."/>
            <person name="Boedeker C."/>
            <person name="Pinto D."/>
            <person name="Vollmers J."/>
            <person name="Rivas-Marin E."/>
            <person name="Kohn T."/>
            <person name="Peeters S.H."/>
            <person name="Heuer A."/>
            <person name="Rast P."/>
            <person name="Oberbeckmann S."/>
            <person name="Bunk B."/>
            <person name="Jeske O."/>
            <person name="Meyerdierks A."/>
            <person name="Storesund J.E."/>
            <person name="Kallscheuer N."/>
            <person name="Luecker S."/>
            <person name="Lage O.M."/>
            <person name="Pohl T."/>
            <person name="Merkel B.J."/>
            <person name="Hornburger P."/>
            <person name="Mueller R.-W."/>
            <person name="Bruemmer F."/>
            <person name="Labrenz M."/>
            <person name="Spormann A.M."/>
            <person name="Op den Camp H."/>
            <person name="Overmann J."/>
            <person name="Amann R."/>
            <person name="Jetten M.S.M."/>
            <person name="Mascher T."/>
            <person name="Medema M.H."/>
            <person name="Devos D.P."/>
            <person name="Kaster A.-K."/>
            <person name="Ovreas L."/>
            <person name="Rohde M."/>
            <person name="Galperin M.Y."/>
            <person name="Jogler C."/>
        </authorList>
    </citation>
    <scope>NUCLEOTIDE SEQUENCE [LARGE SCALE GENOMIC DNA]</scope>
    <source>
        <strain evidence="4 5">ElP</strain>
    </source>
</reference>
<keyword evidence="4" id="KW-0548">Nucleotidyltransferase</keyword>
<dbReference type="RefSeq" id="WP_145269732.1">
    <property type="nucleotide sequence ID" value="NZ_CP036426.1"/>
</dbReference>
<dbReference type="PANTHER" id="PTHR11076">
    <property type="entry name" value="DNA REPAIR POLYMERASE UMUC / TRANSFERASE FAMILY MEMBER"/>
    <property type="match status" value="1"/>
</dbReference>
<dbReference type="InterPro" id="IPR050116">
    <property type="entry name" value="DNA_polymerase-Y"/>
</dbReference>
<dbReference type="AlphaFoldDB" id="A0A518H1G1"/>
<dbReference type="InterPro" id="IPR001126">
    <property type="entry name" value="UmuC"/>
</dbReference>
<dbReference type="Gene3D" id="3.40.1170.60">
    <property type="match status" value="1"/>
</dbReference>
<dbReference type="OrthoDB" id="9808813at2"/>
<accession>A0A518H1G1</accession>
<keyword evidence="4" id="KW-0808">Transferase</keyword>
<dbReference type="KEGG" id="tpla:ElP_25710"/>
<gene>
    <name evidence="4" type="primary">dinB_1</name>
    <name evidence="4" type="ORF">ElP_25710</name>
</gene>
<feature type="region of interest" description="Disordered" evidence="2">
    <location>
        <begin position="597"/>
        <end position="630"/>
    </location>
</feature>
<dbReference type="InterPro" id="IPR012337">
    <property type="entry name" value="RNaseH-like_sf"/>
</dbReference>
<name>A0A518H1G1_9BACT</name>
<dbReference type="PROSITE" id="PS50173">
    <property type="entry name" value="UMUC"/>
    <property type="match status" value="1"/>
</dbReference>
<evidence type="ECO:0000313" key="4">
    <source>
        <dbReference type="EMBL" id="QDV34677.1"/>
    </source>
</evidence>
<evidence type="ECO:0000256" key="1">
    <source>
        <dbReference type="ARBA" id="ARBA00010945"/>
    </source>
</evidence>
<dbReference type="GO" id="GO:0005829">
    <property type="term" value="C:cytosol"/>
    <property type="evidence" value="ECO:0007669"/>
    <property type="project" value="TreeGrafter"/>
</dbReference>
<dbReference type="SUPFAM" id="SSF53098">
    <property type="entry name" value="Ribonuclease H-like"/>
    <property type="match status" value="1"/>
</dbReference>
<dbReference type="EMBL" id="CP036426">
    <property type="protein sequence ID" value="QDV34677.1"/>
    <property type="molecule type" value="Genomic_DNA"/>
</dbReference>
<organism evidence="4 5">
    <name type="scientific">Tautonia plasticadhaerens</name>
    <dbReference type="NCBI Taxonomy" id="2527974"/>
    <lineage>
        <taxon>Bacteria</taxon>
        <taxon>Pseudomonadati</taxon>
        <taxon>Planctomycetota</taxon>
        <taxon>Planctomycetia</taxon>
        <taxon>Isosphaerales</taxon>
        <taxon>Isosphaeraceae</taxon>
        <taxon>Tautonia</taxon>
    </lineage>
</organism>
<dbReference type="Pfam" id="PF13546">
    <property type="entry name" value="DDE_5"/>
    <property type="match status" value="1"/>
</dbReference>
<dbReference type="Proteomes" id="UP000317835">
    <property type="component" value="Chromosome"/>
</dbReference>
<evidence type="ECO:0000259" key="3">
    <source>
        <dbReference type="PROSITE" id="PS50173"/>
    </source>
</evidence>
<evidence type="ECO:0000313" key="5">
    <source>
        <dbReference type="Proteomes" id="UP000317835"/>
    </source>
</evidence>
<sequence length="817" mass="91405">MEAIGWVDADTFYCNAERVRFPSLRGRPLGVLGNNGACVIARSSEMKRAGITVGDPIWEAKVRCPNGVFLKRDFDWLGDVSGRMLEELRTLSPLAEYFSIDEMGFEALPIGGSYQGTAEAVRGQIRERVGVPTTTGIARTRTLAKLLCDVAKPFGAAAVLTPAEEESLLVTLPVTELCGIGKRRAAVLAGVGIGTCLEFARADRRLIRRLLTVVGEAIWYEVNGEAVLPLKEERPRHKMISRGGSLGRETADPYMIHGWMVRNLERLIEEFRFHRLKAGRISLLLCYRKGKDRHGITRGGRSSVVPPSDRFDSLYAVVSPKTCTPTGLLLHLERGISRSDLDGLITTSSGPAPGDAPMTDATLLWSIWQALLARFAWAFNRPGHRRFVEWVTGLALNVEEHTVTQSVLALDRPADWRAMERFAEYGAWDAGAVTRSLTRLVEQAPGRTWHGYHAPAVDDTKVHRSGKHVWGTCTFHEYTARCPNRAATVRAHNWVVLGALLDEPGRPAWFLPVSGRLYFRKSQLPARSGFVGPKVGFRTKCELAVELIREQARITGGRHLAVFDGGYALKSVIRPLVTPEGDSPRIEFLTRLRHDARLHAPPPTGRREGQRGPMPKWGKKLEPPRRGGRWSGPWHEGHALVYGRRRRVRWKEVVGRWRVAGHGVPIKAVVACVEGYKKRFALVTSAVELTGLQMVELFAARFRQEDGFRDLKQRLGWEQCRAWTRKPIERTSQAQWVTMSLLRLAQFRLEAAGEVGWWFRPPWNRKKDRPSVLDVERLLRRHGPEIRRLLSEWLGEGREDGSRRSCGGVGGVGGVGG</sequence>
<dbReference type="InterPro" id="IPR043128">
    <property type="entry name" value="Rev_trsase/Diguanyl_cyclase"/>
</dbReference>
<dbReference type="SUPFAM" id="SSF56672">
    <property type="entry name" value="DNA/RNA polymerases"/>
    <property type="match status" value="1"/>
</dbReference>
<feature type="domain" description="UmuC" evidence="3">
    <location>
        <begin position="4"/>
        <end position="181"/>
    </location>
</feature>
<dbReference type="Gene3D" id="3.30.70.270">
    <property type="match status" value="1"/>
</dbReference>
<proteinExistence type="inferred from homology"/>
<dbReference type="EC" id="2.7.7.7" evidence="4"/>
<dbReference type="GO" id="GO:0042276">
    <property type="term" value="P:error-prone translesion synthesis"/>
    <property type="evidence" value="ECO:0007669"/>
    <property type="project" value="TreeGrafter"/>
</dbReference>
<dbReference type="Pfam" id="PF00817">
    <property type="entry name" value="IMS"/>
    <property type="match status" value="1"/>
</dbReference>
<feature type="compositionally biased region" description="Gly residues" evidence="2">
    <location>
        <begin position="807"/>
        <end position="817"/>
    </location>
</feature>
<dbReference type="GO" id="GO:0009432">
    <property type="term" value="P:SOS response"/>
    <property type="evidence" value="ECO:0007669"/>
    <property type="project" value="TreeGrafter"/>
</dbReference>
<dbReference type="GO" id="GO:0003887">
    <property type="term" value="F:DNA-directed DNA polymerase activity"/>
    <property type="evidence" value="ECO:0007669"/>
    <property type="project" value="UniProtKB-EC"/>
</dbReference>